<dbReference type="eggNOG" id="ENOG50332E0">
    <property type="taxonomic scope" value="Bacteria"/>
</dbReference>
<evidence type="ECO:0000313" key="2">
    <source>
        <dbReference type="Proteomes" id="UP000002588"/>
    </source>
</evidence>
<dbReference type="Proteomes" id="UP000002588">
    <property type="component" value="Chromosome"/>
</dbReference>
<organism evidence="1 2">
    <name type="scientific">Azoarcus sp. (strain BH72)</name>
    <dbReference type="NCBI Taxonomy" id="418699"/>
    <lineage>
        <taxon>Bacteria</taxon>
        <taxon>Pseudomonadati</taxon>
        <taxon>Pseudomonadota</taxon>
        <taxon>Betaproteobacteria</taxon>
        <taxon>Rhodocyclales</taxon>
        <taxon>Zoogloeaceae</taxon>
        <taxon>Azoarcus</taxon>
    </lineage>
</organism>
<name>A1K940_AZOSB</name>
<protein>
    <submittedName>
        <fullName evidence="1">Hypothetical secreted protein</fullName>
    </submittedName>
</protein>
<evidence type="ECO:0000313" key="1">
    <source>
        <dbReference type="EMBL" id="CAL95345.1"/>
    </source>
</evidence>
<dbReference type="KEGG" id="azo:azo2729"/>
<dbReference type="PROSITE" id="PS51257">
    <property type="entry name" value="PROKAR_LIPOPROTEIN"/>
    <property type="match status" value="1"/>
</dbReference>
<proteinExistence type="predicted"/>
<gene>
    <name evidence="1" type="ordered locus">azo2729</name>
</gene>
<dbReference type="HOGENOM" id="CLU_141075_0_0_4"/>
<keyword evidence="2" id="KW-1185">Reference proteome</keyword>
<dbReference type="AlphaFoldDB" id="A1K940"/>
<reference evidence="1 2" key="1">
    <citation type="journal article" date="2006" name="Nat. Biotechnol.">
        <title>Complete genome of the mutualistic, N2-fixing grass endophyte Azoarcus sp. strain BH72.</title>
        <authorList>
            <person name="Krause A."/>
            <person name="Ramakumar A."/>
            <person name="Bartels D."/>
            <person name="Battistoni F."/>
            <person name="Bekel T."/>
            <person name="Boch J."/>
            <person name="Boehm M."/>
            <person name="Friedrich F."/>
            <person name="Hurek T."/>
            <person name="Krause L."/>
            <person name="Linke B."/>
            <person name="McHardy A.C."/>
            <person name="Sarkar A."/>
            <person name="Schneiker S."/>
            <person name="Syed A.A."/>
            <person name="Thauer R."/>
            <person name="Vorhoelter F.-J."/>
            <person name="Weidner S."/>
            <person name="Puehler A."/>
            <person name="Reinhold-Hurek B."/>
            <person name="Kaiser O."/>
            <person name="Goesmann A."/>
        </authorList>
    </citation>
    <scope>NUCLEOTIDE SEQUENCE [LARGE SCALE GENOMIC DNA]</scope>
    <source>
        <strain evidence="1 2">BH72</strain>
    </source>
</reference>
<sequence>MRTLLIALPAALLLAAGCSTLDEYRPMAVAHGGTAAGLGGGALLTMKTMKEIGISNPVFLSGALVAYGIYDPLAPTWELDASLAGEETWRLEMRMKRLATGGEGEARQVFMRNARRMAEEGGYAGFDVLRYEEGISNERPFARRTASGEIRLVKSRQFPSL</sequence>
<dbReference type="EMBL" id="AM406670">
    <property type="protein sequence ID" value="CAL95345.1"/>
    <property type="molecule type" value="Genomic_DNA"/>
</dbReference>
<accession>A1K940</accession>
<dbReference type="STRING" id="62928.azo2729"/>
<dbReference type="RefSeq" id="WP_011766455.1">
    <property type="nucleotide sequence ID" value="NC_008702.1"/>
</dbReference>